<proteinExistence type="predicted"/>
<dbReference type="Gramene" id="LPERR03G03930.1">
    <property type="protein sequence ID" value="LPERR03G03930.1"/>
    <property type="gene ID" value="LPERR03G03930"/>
</dbReference>
<dbReference type="HOGENOM" id="CLU_1621395_0_0_1"/>
<dbReference type="AlphaFoldDB" id="A0A0D9VPS2"/>
<reference evidence="2 3" key="1">
    <citation type="submission" date="2012-08" db="EMBL/GenBank/DDBJ databases">
        <title>Oryza genome evolution.</title>
        <authorList>
            <person name="Wing R.A."/>
        </authorList>
    </citation>
    <scope>NUCLEOTIDE SEQUENCE</scope>
</reference>
<name>A0A0D9VPS2_9ORYZ</name>
<reference evidence="2" key="3">
    <citation type="submission" date="2015-04" db="UniProtKB">
        <authorList>
            <consortium name="EnsemblPlants"/>
        </authorList>
    </citation>
    <scope>IDENTIFICATION</scope>
</reference>
<protein>
    <submittedName>
        <fullName evidence="2">Uncharacterized protein</fullName>
    </submittedName>
</protein>
<evidence type="ECO:0000313" key="3">
    <source>
        <dbReference type="Proteomes" id="UP000032180"/>
    </source>
</evidence>
<reference evidence="3" key="2">
    <citation type="submission" date="2013-12" db="EMBL/GenBank/DDBJ databases">
        <authorList>
            <person name="Yu Y."/>
            <person name="Lee S."/>
            <person name="de Baynast K."/>
            <person name="Wissotski M."/>
            <person name="Liu L."/>
            <person name="Talag J."/>
            <person name="Goicoechea J."/>
            <person name="Angelova A."/>
            <person name="Jetty R."/>
            <person name="Kudrna D."/>
            <person name="Golser W."/>
            <person name="Rivera L."/>
            <person name="Zhang J."/>
            <person name="Wing R."/>
        </authorList>
    </citation>
    <scope>NUCLEOTIDE SEQUENCE</scope>
</reference>
<feature type="region of interest" description="Disordered" evidence="1">
    <location>
        <begin position="49"/>
        <end position="99"/>
    </location>
</feature>
<dbReference type="EnsemblPlants" id="LPERR03G03930.1">
    <property type="protein sequence ID" value="LPERR03G03930.1"/>
    <property type="gene ID" value="LPERR03G03930"/>
</dbReference>
<organism evidence="2 3">
    <name type="scientific">Leersia perrieri</name>
    <dbReference type="NCBI Taxonomy" id="77586"/>
    <lineage>
        <taxon>Eukaryota</taxon>
        <taxon>Viridiplantae</taxon>
        <taxon>Streptophyta</taxon>
        <taxon>Embryophyta</taxon>
        <taxon>Tracheophyta</taxon>
        <taxon>Spermatophyta</taxon>
        <taxon>Magnoliopsida</taxon>
        <taxon>Liliopsida</taxon>
        <taxon>Poales</taxon>
        <taxon>Poaceae</taxon>
        <taxon>BOP clade</taxon>
        <taxon>Oryzoideae</taxon>
        <taxon>Oryzeae</taxon>
        <taxon>Oryzinae</taxon>
        <taxon>Leersia</taxon>
    </lineage>
</organism>
<feature type="compositionally biased region" description="Basic and acidic residues" evidence="1">
    <location>
        <begin position="86"/>
        <end position="96"/>
    </location>
</feature>
<evidence type="ECO:0000313" key="2">
    <source>
        <dbReference type="EnsemblPlants" id="LPERR03G03930.1"/>
    </source>
</evidence>
<evidence type="ECO:0000256" key="1">
    <source>
        <dbReference type="SAM" id="MobiDB-lite"/>
    </source>
</evidence>
<dbReference type="Proteomes" id="UP000032180">
    <property type="component" value="Chromosome 3"/>
</dbReference>
<accession>A0A0D9VPS2</accession>
<keyword evidence="3" id="KW-1185">Reference proteome</keyword>
<sequence>MLHAAAAHLVAARAVPCTVSCHPLQLRSTLANQPRRILAAFDQKLRQAGPSDDVDIRARTGPGSASHLPHRPTRTMTSPWPCPLPRESRRGHETRATRPRFRPTCRARAKPLPRAAVCRCPALVVRAARSNPAPDGYARALPITAAVRRCLFPRCTAAMLDTHA</sequence>